<evidence type="ECO:0000313" key="3">
    <source>
        <dbReference type="Proteomes" id="UP000305654"/>
    </source>
</evidence>
<organism evidence="2 3">
    <name type="scientific">Lichenicoccus roseus</name>
    <dbReference type="NCBI Taxonomy" id="2683649"/>
    <lineage>
        <taxon>Bacteria</taxon>
        <taxon>Pseudomonadati</taxon>
        <taxon>Pseudomonadota</taxon>
        <taxon>Alphaproteobacteria</taxon>
        <taxon>Acetobacterales</taxon>
        <taxon>Acetobacteraceae</taxon>
        <taxon>Lichenicoccus</taxon>
    </lineage>
</organism>
<dbReference type="RefSeq" id="WP_138326556.1">
    <property type="nucleotide sequence ID" value="NZ_VCDI01000004.1"/>
</dbReference>
<dbReference type="EMBL" id="VCDI01000004">
    <property type="protein sequence ID" value="TLU72150.1"/>
    <property type="molecule type" value="Genomic_DNA"/>
</dbReference>
<feature type="signal peptide" evidence="1">
    <location>
        <begin position="1"/>
        <end position="28"/>
    </location>
</feature>
<dbReference type="Proteomes" id="UP000305654">
    <property type="component" value="Unassembled WGS sequence"/>
</dbReference>
<dbReference type="PROSITE" id="PS51257">
    <property type="entry name" value="PROKAR_LIPOPROTEIN"/>
    <property type="match status" value="1"/>
</dbReference>
<dbReference type="InterPro" id="IPR025737">
    <property type="entry name" value="FApF"/>
</dbReference>
<feature type="chain" id="PRO_5024349564" evidence="1">
    <location>
        <begin position="29"/>
        <end position="298"/>
    </location>
</feature>
<evidence type="ECO:0000313" key="2">
    <source>
        <dbReference type="EMBL" id="TLU72150.1"/>
    </source>
</evidence>
<dbReference type="Pfam" id="PF13557">
    <property type="entry name" value="Phenol_MetA_deg"/>
    <property type="match status" value="1"/>
</dbReference>
<reference evidence="2 3" key="1">
    <citation type="submission" date="2019-05" db="EMBL/GenBank/DDBJ databases">
        <authorList>
            <person name="Pankratov T."/>
            <person name="Grouzdev D."/>
        </authorList>
    </citation>
    <scope>NUCLEOTIDE SEQUENCE [LARGE SCALE GENOMIC DNA]</scope>
    <source>
        <strain evidence="2 3">KEBCLARHB70R</strain>
    </source>
</reference>
<accession>A0A5R9J3E9</accession>
<comment type="caution">
    <text evidence="2">The sequence shown here is derived from an EMBL/GenBank/DDBJ whole genome shotgun (WGS) entry which is preliminary data.</text>
</comment>
<gene>
    <name evidence="2" type="ORF">FE263_13605</name>
</gene>
<keyword evidence="3" id="KW-1185">Reference proteome</keyword>
<dbReference type="OrthoDB" id="191143at2"/>
<evidence type="ECO:0000256" key="1">
    <source>
        <dbReference type="SAM" id="SignalP"/>
    </source>
</evidence>
<sequence length="298" mass="32662">MIRMIERIAASAIVAAVSSLACTSPVRAIDVEANDYVDAPDGTNVVLGYYSFSHANAYNSTTAGTYTRQTHLDENLGIFRYVYYNSVFGVHYVAQFLIPVASLNNVDIGGAHLNNTFGAADPILSVGVWGISNVAAKQYLTLFSYTSLPIGSYSSSRALSIGTNSWAEDIQANYTQRLYKGLGIDIDLDYIYTGDNTDANVLGQTLKQKSSYQVETWLNYDITPTSFFAVGWLGEFGGTQTINGIPNGSKTEYQQIRGEYAFRPTPTIQLLAKVYHDINVVGGFKDDIGFTLRFVKAF</sequence>
<dbReference type="AlphaFoldDB" id="A0A5R9J3E9"/>
<protein>
    <submittedName>
        <fullName evidence="2">Transporter</fullName>
    </submittedName>
</protein>
<keyword evidence="1" id="KW-0732">Signal</keyword>
<name>A0A5R9J3E9_9PROT</name>
<proteinExistence type="predicted"/>